<accession>A0A9P5YJP3</accession>
<dbReference type="EMBL" id="MU150229">
    <property type="protein sequence ID" value="KAF9469844.1"/>
    <property type="molecule type" value="Genomic_DNA"/>
</dbReference>
<name>A0A9P5YJP3_9AGAR</name>
<dbReference type="Proteomes" id="UP000807353">
    <property type="component" value="Unassembled WGS sequence"/>
</dbReference>
<gene>
    <name evidence="1" type="ORF">BDZ94DRAFT_1243392</name>
</gene>
<evidence type="ECO:0000313" key="1">
    <source>
        <dbReference type="EMBL" id="KAF9469844.1"/>
    </source>
</evidence>
<sequence length="70" mass="8273">MRFITWIASHYRPAALYSHTPTSCLYTVLLSSILCQLPVFQLFHISLQFLSYHTYLFRHVRFVIPTSLPK</sequence>
<keyword evidence="2" id="KW-1185">Reference proteome</keyword>
<proteinExistence type="predicted"/>
<evidence type="ECO:0000313" key="2">
    <source>
        <dbReference type="Proteomes" id="UP000807353"/>
    </source>
</evidence>
<dbReference type="AlphaFoldDB" id="A0A9P5YJP3"/>
<protein>
    <submittedName>
        <fullName evidence="1">Uncharacterized protein</fullName>
    </submittedName>
</protein>
<reference evidence="1" key="1">
    <citation type="submission" date="2020-11" db="EMBL/GenBank/DDBJ databases">
        <authorList>
            <consortium name="DOE Joint Genome Institute"/>
            <person name="Ahrendt S."/>
            <person name="Riley R."/>
            <person name="Andreopoulos W."/>
            <person name="Labutti K."/>
            <person name="Pangilinan J."/>
            <person name="Ruiz-Duenas F.J."/>
            <person name="Barrasa J.M."/>
            <person name="Sanchez-Garcia M."/>
            <person name="Camarero S."/>
            <person name="Miyauchi S."/>
            <person name="Serrano A."/>
            <person name="Linde D."/>
            <person name="Babiker R."/>
            <person name="Drula E."/>
            <person name="Ayuso-Fernandez I."/>
            <person name="Pacheco R."/>
            <person name="Padilla G."/>
            <person name="Ferreira P."/>
            <person name="Barriuso J."/>
            <person name="Kellner H."/>
            <person name="Castanera R."/>
            <person name="Alfaro M."/>
            <person name="Ramirez L."/>
            <person name="Pisabarro A.G."/>
            <person name="Kuo A."/>
            <person name="Tritt A."/>
            <person name="Lipzen A."/>
            <person name="He G."/>
            <person name="Yan M."/>
            <person name="Ng V."/>
            <person name="Cullen D."/>
            <person name="Martin F."/>
            <person name="Rosso M.-N."/>
            <person name="Henrissat B."/>
            <person name="Hibbett D."/>
            <person name="Martinez A.T."/>
            <person name="Grigoriev I.V."/>
        </authorList>
    </citation>
    <scope>NUCLEOTIDE SEQUENCE</scope>
    <source>
        <strain evidence="1">CBS 247.69</strain>
    </source>
</reference>
<comment type="caution">
    <text evidence="1">The sequence shown here is derived from an EMBL/GenBank/DDBJ whole genome shotgun (WGS) entry which is preliminary data.</text>
</comment>
<organism evidence="1 2">
    <name type="scientific">Collybia nuda</name>
    <dbReference type="NCBI Taxonomy" id="64659"/>
    <lineage>
        <taxon>Eukaryota</taxon>
        <taxon>Fungi</taxon>
        <taxon>Dikarya</taxon>
        <taxon>Basidiomycota</taxon>
        <taxon>Agaricomycotina</taxon>
        <taxon>Agaricomycetes</taxon>
        <taxon>Agaricomycetidae</taxon>
        <taxon>Agaricales</taxon>
        <taxon>Tricholomatineae</taxon>
        <taxon>Clitocybaceae</taxon>
        <taxon>Collybia</taxon>
    </lineage>
</organism>